<accession>A0A4D4JA96</accession>
<feature type="domain" description="Aminoglycoside phosphotransferase" evidence="1">
    <location>
        <begin position="36"/>
        <end position="251"/>
    </location>
</feature>
<evidence type="ECO:0000313" key="2">
    <source>
        <dbReference type="EMBL" id="GDY31930.1"/>
    </source>
</evidence>
<reference evidence="3" key="1">
    <citation type="submission" date="2019-04" db="EMBL/GenBank/DDBJ databases">
        <title>Draft genome sequence of Pseudonocardiaceae bacterium SL3-2-4.</title>
        <authorList>
            <person name="Ningsih F."/>
            <person name="Yokota A."/>
            <person name="Sakai Y."/>
            <person name="Nanatani K."/>
            <person name="Yabe S."/>
            <person name="Oetari A."/>
            <person name="Sjamsuridzal W."/>
        </authorList>
    </citation>
    <scope>NUCLEOTIDE SEQUENCE [LARGE SCALE GENOMIC DNA]</scope>
    <source>
        <strain evidence="3">SL3-2-4</strain>
    </source>
</reference>
<dbReference type="InterPro" id="IPR002575">
    <property type="entry name" value="Aminoglycoside_PTrfase"/>
</dbReference>
<dbReference type="Gene3D" id="1.10.510.10">
    <property type="entry name" value="Transferase(Phosphotransferase) domain 1"/>
    <property type="match status" value="1"/>
</dbReference>
<dbReference type="GO" id="GO:0016740">
    <property type="term" value="F:transferase activity"/>
    <property type="evidence" value="ECO:0007669"/>
    <property type="project" value="UniProtKB-KW"/>
</dbReference>
<dbReference type="SUPFAM" id="SSF56112">
    <property type="entry name" value="Protein kinase-like (PK-like)"/>
    <property type="match status" value="1"/>
</dbReference>
<organism evidence="2 3">
    <name type="scientific">Gandjariella thermophila</name>
    <dbReference type="NCBI Taxonomy" id="1931992"/>
    <lineage>
        <taxon>Bacteria</taxon>
        <taxon>Bacillati</taxon>
        <taxon>Actinomycetota</taxon>
        <taxon>Actinomycetes</taxon>
        <taxon>Pseudonocardiales</taxon>
        <taxon>Pseudonocardiaceae</taxon>
        <taxon>Gandjariella</taxon>
    </lineage>
</organism>
<keyword evidence="3" id="KW-1185">Reference proteome</keyword>
<proteinExistence type="predicted"/>
<dbReference type="InterPro" id="IPR011009">
    <property type="entry name" value="Kinase-like_dom_sf"/>
</dbReference>
<evidence type="ECO:0000313" key="3">
    <source>
        <dbReference type="Proteomes" id="UP000298860"/>
    </source>
</evidence>
<dbReference type="OrthoDB" id="4531749at2"/>
<dbReference type="Proteomes" id="UP000298860">
    <property type="component" value="Unassembled WGS sequence"/>
</dbReference>
<dbReference type="Pfam" id="PF01636">
    <property type="entry name" value="APH"/>
    <property type="match status" value="1"/>
</dbReference>
<dbReference type="RefSeq" id="WP_137814977.1">
    <property type="nucleotide sequence ID" value="NZ_BJFL01000019.1"/>
</dbReference>
<comment type="caution">
    <text evidence="2">The sequence shown here is derived from an EMBL/GenBank/DDBJ whole genome shotgun (WGS) entry which is preliminary data.</text>
</comment>
<sequence>MSHPAATDARLPGLDALHAACRIFGANPADARLLHHRSNAVYLLPHERAVARLAPDTPVRRRRAQTCIEVTRWLATQPDPIALPPLPGEQPVIAAGAVVTFWPHRALTPPPSLADLAAPLRRLHKQPAPPFPMPRYQPLQRLNEALAIDLDRPQPALTTDDRAWLLDRAATVADTFADTEFPLGEGLIHGDAHNENLVRDHGDWLLIDWDGTCLGPRELDLLAGIPDHFHEPEADRSRFLTAYGYNILDWPGWTLLRDITELHALGAYIRLAPSKPAAAAELRHRIRSLRTGDRSTRWQAIS</sequence>
<name>A0A4D4JA96_9PSEU</name>
<evidence type="ECO:0000259" key="1">
    <source>
        <dbReference type="Pfam" id="PF01636"/>
    </source>
</evidence>
<gene>
    <name evidence="2" type="ORF">GTS_35630</name>
</gene>
<dbReference type="EMBL" id="BJFL01000019">
    <property type="protein sequence ID" value="GDY31930.1"/>
    <property type="molecule type" value="Genomic_DNA"/>
</dbReference>
<dbReference type="AlphaFoldDB" id="A0A4D4JA96"/>
<keyword evidence="2" id="KW-0808">Transferase</keyword>
<protein>
    <submittedName>
        <fullName evidence="2">Aminoglycoside phosphotransferase</fullName>
    </submittedName>
</protein>